<organism evidence="6 7">
    <name type="scientific">Methanosarcina thermophila (strain ATCC 43570 / DSM 1825 / OCM 12 / VKM B-1830 / TM-1)</name>
    <dbReference type="NCBI Taxonomy" id="523844"/>
    <lineage>
        <taxon>Archaea</taxon>
        <taxon>Methanobacteriati</taxon>
        <taxon>Methanobacteriota</taxon>
        <taxon>Stenosarchaea group</taxon>
        <taxon>Methanomicrobia</taxon>
        <taxon>Methanosarcinales</taxon>
        <taxon>Methanosarcinaceae</taxon>
        <taxon>Methanosarcina</taxon>
    </lineage>
</organism>
<evidence type="ECO:0000259" key="5">
    <source>
        <dbReference type="PROSITE" id="PS51371"/>
    </source>
</evidence>
<dbReference type="HOGENOM" id="CLU_043239_0_0_2"/>
<dbReference type="OrthoDB" id="295172at2157"/>
<dbReference type="Proteomes" id="UP000066529">
    <property type="component" value="Chromosome"/>
</dbReference>
<reference evidence="6 7" key="1">
    <citation type="submission" date="2014-07" db="EMBL/GenBank/DDBJ databases">
        <title>Methanogenic archaea and the global carbon cycle.</title>
        <authorList>
            <person name="Henriksen J.R."/>
            <person name="Luke J."/>
            <person name="Reinhart S."/>
            <person name="Benedict M.N."/>
            <person name="Youngblut N.D."/>
            <person name="Metcalf M.E."/>
            <person name="Whitaker R.J."/>
            <person name="Metcalf W.W."/>
        </authorList>
    </citation>
    <scope>NUCLEOTIDE SEQUENCE [LARGE SCALE GENOMIC DNA]</scope>
    <source>
        <strain evidence="7">ATCC 43570 / DSM 1825 / OCM 12 / VKM B-1830 / TM-1</strain>
    </source>
</reference>
<dbReference type="AlphaFoldDB" id="A0A0E3KNQ3"/>
<feature type="domain" description="CBS" evidence="5">
    <location>
        <begin position="384"/>
        <end position="441"/>
    </location>
</feature>
<keyword evidence="1" id="KW-0028">Amino-acid biosynthesis</keyword>
<evidence type="ECO:0000256" key="1">
    <source>
        <dbReference type="ARBA" id="ARBA00022605"/>
    </source>
</evidence>
<dbReference type="InterPro" id="IPR051462">
    <property type="entry name" value="CBS_domain-containing"/>
</dbReference>
<gene>
    <name evidence="6" type="ORF">MSTHT_0029</name>
</gene>
<protein>
    <submittedName>
        <fullName evidence="6">Inosine-5'-monophosphate dehydrogenase</fullName>
    </submittedName>
</protein>
<evidence type="ECO:0000256" key="4">
    <source>
        <dbReference type="PROSITE-ProRule" id="PRU00703"/>
    </source>
</evidence>
<dbReference type="PROSITE" id="PS51371">
    <property type="entry name" value="CBS"/>
    <property type="match status" value="2"/>
</dbReference>
<dbReference type="InterPro" id="IPR000644">
    <property type="entry name" value="CBS_dom"/>
</dbReference>
<name>A0A0E3KNQ3_METTT</name>
<evidence type="ECO:0000313" key="6">
    <source>
        <dbReference type="EMBL" id="AKB11787.1"/>
    </source>
</evidence>
<dbReference type="PATRIC" id="fig|523844.20.peg.41"/>
<sequence length="500" mass="54363">MIKKSIHEINRKIEDGSVNVVTAEEMVTIVEELGTEGAAKEVDVVTTGTFGAMCSSGLMLNLGHSEPPIKIQKIWFNNVEAYSGVAAVDAYLGATQISETRGIQYGGAHVIEDLLRGKEINVHATSYGTDCYPRKVLDTTITLDDLNEAILLNPRNAYQKYAAATNSSKRILNTYMGELLPNFGNVTYSGAGVLSPLSNDPEYETIGTGTRIFLGGAQGYVIGNGTQHSPSSGFGTLMVKGNLKEMSPDYLRAASFTGYGTTLYVGVGIPIPILNEKLAAATAIRDEDIVTTVQDYAVGSREKPVIREVNYAELKSGSVEINGKDVPTSSLSSFKNARKIANELKEWIKQGKFFVSMPVERLPANGLVKPMKQTQAVPLVKDVMSNFIVTIKKDQTIQEAAKKIWENSFNHLAVTSDSGELVGIITAWDISKAVAENYFDSVESVMTKKVLTCAPNEPVDLAARRLDRYGVSAMPVIDTQRRVLGIITSDNISKLLARRY</sequence>
<dbReference type="KEGG" id="mthr:MSTHT_0029"/>
<dbReference type="GO" id="GO:0009086">
    <property type="term" value="P:methionine biosynthetic process"/>
    <property type="evidence" value="ECO:0007669"/>
    <property type="project" value="UniProtKB-KW"/>
</dbReference>
<proteinExistence type="predicted"/>
<dbReference type="PANTHER" id="PTHR48108">
    <property type="entry name" value="CBS DOMAIN-CONTAINING PROTEIN CBSX2, CHLOROPLASTIC"/>
    <property type="match status" value="1"/>
</dbReference>
<evidence type="ECO:0000313" key="7">
    <source>
        <dbReference type="Proteomes" id="UP000066529"/>
    </source>
</evidence>
<dbReference type="SUPFAM" id="SSF54631">
    <property type="entry name" value="CBS-domain pair"/>
    <property type="match status" value="1"/>
</dbReference>
<feature type="domain" description="CBS" evidence="5">
    <location>
        <begin position="446"/>
        <end position="500"/>
    </location>
</feature>
<keyword evidence="4" id="KW-0129">CBS domain</keyword>
<keyword evidence="3" id="KW-0486">Methionine biosynthesis</keyword>
<dbReference type="PIRSF" id="PIRSF004698">
    <property type="entry name" value="UCP004698_CBS_MJ0100"/>
    <property type="match status" value="1"/>
</dbReference>
<dbReference type="InterPro" id="IPR002708">
    <property type="entry name" value="HcyBio"/>
</dbReference>
<dbReference type="InterPro" id="IPR046342">
    <property type="entry name" value="CBS_dom_sf"/>
</dbReference>
<dbReference type="RefSeq" id="WP_048166061.1">
    <property type="nucleotide sequence ID" value="NZ_CP009501.1"/>
</dbReference>
<dbReference type="InterPro" id="IPR016426">
    <property type="entry name" value="MA1821-like"/>
</dbReference>
<dbReference type="SMART" id="SM00116">
    <property type="entry name" value="CBS"/>
    <property type="match status" value="2"/>
</dbReference>
<dbReference type="Pfam" id="PF00571">
    <property type="entry name" value="CBS"/>
    <property type="match status" value="2"/>
</dbReference>
<dbReference type="Gene3D" id="3.10.580.10">
    <property type="entry name" value="CBS-domain"/>
    <property type="match status" value="1"/>
</dbReference>
<evidence type="ECO:0000256" key="3">
    <source>
        <dbReference type="ARBA" id="ARBA00023167"/>
    </source>
</evidence>
<accession>A0A0E3KNQ3</accession>
<keyword evidence="2" id="KW-0677">Repeat</keyword>
<dbReference type="GeneID" id="41602000"/>
<dbReference type="STRING" id="523844.MSTHT_0029"/>
<dbReference type="PANTHER" id="PTHR48108:SF30">
    <property type="entry name" value="L-ASPARTATE SEMIALDEHYDE SULFURTRANSFERASE"/>
    <property type="match status" value="1"/>
</dbReference>
<dbReference type="Pfam" id="PF01837">
    <property type="entry name" value="HcyBio"/>
    <property type="match status" value="1"/>
</dbReference>
<dbReference type="EMBL" id="CP009501">
    <property type="protein sequence ID" value="AKB11787.1"/>
    <property type="molecule type" value="Genomic_DNA"/>
</dbReference>
<evidence type="ECO:0000256" key="2">
    <source>
        <dbReference type="ARBA" id="ARBA00022737"/>
    </source>
</evidence>